<reference evidence="8 9" key="1">
    <citation type="submission" date="2023-04" db="EMBL/GenBank/DDBJ databases">
        <title>Funneling lignin-derived compounds into biodiesel using alkali-halophilic Citricoccus sp. P2.</title>
        <authorList>
            <person name="Luo C.-B."/>
        </authorList>
    </citation>
    <scope>NUCLEOTIDE SEQUENCE [LARGE SCALE GENOMIC DNA]</scope>
    <source>
        <strain evidence="8 9">P2</strain>
    </source>
</reference>
<feature type="transmembrane region" description="Helical" evidence="6">
    <location>
        <begin position="734"/>
        <end position="757"/>
    </location>
</feature>
<proteinExistence type="predicted"/>
<feature type="domain" description="Methyl-accepting transducer" evidence="7">
    <location>
        <begin position="272"/>
        <end position="546"/>
    </location>
</feature>
<keyword evidence="3 6" id="KW-1133">Transmembrane helix</keyword>
<feature type="transmembrane region" description="Helical" evidence="6">
    <location>
        <begin position="697"/>
        <end position="722"/>
    </location>
</feature>
<keyword evidence="9" id="KW-1185">Reference proteome</keyword>
<dbReference type="NCBIfam" id="TIGR03062">
    <property type="entry name" value="pip_yhgE_Cterm"/>
    <property type="match status" value="1"/>
</dbReference>
<dbReference type="InterPro" id="IPR013525">
    <property type="entry name" value="ABC2_TM"/>
</dbReference>
<dbReference type="PROSITE" id="PS50111">
    <property type="entry name" value="CHEMOTAXIS_TRANSDUC_2"/>
    <property type="match status" value="1"/>
</dbReference>
<dbReference type="InterPro" id="IPR051328">
    <property type="entry name" value="T7SS_ABC-Transporter"/>
</dbReference>
<feature type="transmembrane region" description="Helical" evidence="6">
    <location>
        <begin position="658"/>
        <end position="685"/>
    </location>
</feature>
<evidence type="ECO:0000256" key="4">
    <source>
        <dbReference type="ARBA" id="ARBA00023136"/>
    </source>
</evidence>
<name>A0ABY8H8N4_9MICC</name>
<dbReference type="InterPro" id="IPR017500">
    <property type="entry name" value="Phage_infect_YhgE_N"/>
</dbReference>
<feature type="transmembrane region" description="Helical" evidence="6">
    <location>
        <begin position="817"/>
        <end position="841"/>
    </location>
</feature>
<evidence type="ECO:0000313" key="9">
    <source>
        <dbReference type="Proteomes" id="UP001219037"/>
    </source>
</evidence>
<dbReference type="PANTHER" id="PTHR43077:SF5">
    <property type="entry name" value="PHAGE INFECTION PROTEIN"/>
    <property type="match status" value="1"/>
</dbReference>
<evidence type="ECO:0000259" key="7">
    <source>
        <dbReference type="PROSITE" id="PS50111"/>
    </source>
</evidence>
<dbReference type="InterPro" id="IPR004089">
    <property type="entry name" value="MCPsignal_dom"/>
</dbReference>
<dbReference type="Gene3D" id="1.10.287.950">
    <property type="entry name" value="Methyl-accepting chemotaxis protein"/>
    <property type="match status" value="2"/>
</dbReference>
<dbReference type="SUPFAM" id="SSF58104">
    <property type="entry name" value="Methyl-accepting chemotaxis protein (MCP) signaling domain"/>
    <property type="match status" value="1"/>
</dbReference>
<dbReference type="NCBIfam" id="TIGR03057">
    <property type="entry name" value="xxxLxxG_by_4"/>
    <property type="match status" value="4"/>
</dbReference>
<dbReference type="InterPro" id="IPR023908">
    <property type="entry name" value="xxxLxxG_rpt"/>
</dbReference>
<evidence type="ECO:0000256" key="6">
    <source>
        <dbReference type="SAM" id="Phobius"/>
    </source>
</evidence>
<sequence length="877" mass="88783">MMLERIRSIPASVWIKTVVVLTGISLVPLIYAGALTWANEDPMDRLDQIPAAIVNLDAPATQPSAAGTSGQDQDATTLTLGEDLTQELLDSEESQNFDWTQMSADDAARALEEADIYVVLTIPEDFSAAAASLGADDPRDALSSKLEITANDGTNVIAGNMANSVGRVVADTVRSQVSEEYLENIYVGFTTIHGQVSDAADGATELADGASDAEGGSAELVVGLNELGSGASSLASGAAELATGASSAHDGAAQLATGSAALDEGAHTLSSGAQQLSGGLSTLSDGVQDADDGAQTLASGMVEADDAAQQLSSGLSEINSSVSGLPDTLDAFVEEAQGFADAGSELVDGHEQIRESADVVTSSSADAAERIDAATSAAQGVKSQTSTLAASADEVVAGLQNWDTLSEAQRDEVLSGAQQLAGGLNDVDAGVGELLGTETSGTGLAGARDASDQVRQSAATISSGVDEVRDGIESLTTGSANLDELVEPVSQRLTTLTDAIAAADDGSSQLADGTAQLRSGASALAQGTSELRSGAASADTASTRLADGASELAANTSTLAQGAGDLSEGVGQLDAGAQRLAEGSATLAESLGTAEGGAAELNTGLGQLSTGADQLEDGLVSGAEEIPMYGDADAAHLSGVAADPVTASMSRANEVPALGYGMAAYFVPLALWIGGLSFYLMFPALRARAIYSRMRSWLIGPVSLLPGVAMGVLQALLVWSMLRWGLDIAPAQPAGLLGMMLLISLTFVTFNQALVALLGSPGRFVGLILLVLQLAAAGATYPVQTAAPFFQAVHSWLPMTHAVNAVRSLIAGGGYGVGHAVVVLLLWCLGALSVTVAAGVIQRRRHDRGAEVEEGSESVGMSLIEASLAGRRPVTRG</sequence>
<dbReference type="Pfam" id="PF01061">
    <property type="entry name" value="ABC2_membrane"/>
    <property type="match status" value="1"/>
</dbReference>
<dbReference type="InterPro" id="IPR017501">
    <property type="entry name" value="Phage_infect_YhgE_C"/>
</dbReference>
<evidence type="ECO:0000256" key="5">
    <source>
        <dbReference type="PROSITE-ProRule" id="PRU00284"/>
    </source>
</evidence>
<evidence type="ECO:0000313" key="8">
    <source>
        <dbReference type="EMBL" id="WFP17510.1"/>
    </source>
</evidence>
<evidence type="ECO:0000256" key="2">
    <source>
        <dbReference type="ARBA" id="ARBA00022692"/>
    </source>
</evidence>
<protein>
    <submittedName>
        <fullName evidence="8">YhgE/Pip domain-containing protein</fullName>
    </submittedName>
</protein>
<evidence type="ECO:0000256" key="3">
    <source>
        <dbReference type="ARBA" id="ARBA00022989"/>
    </source>
</evidence>
<feature type="transmembrane region" description="Helical" evidence="6">
    <location>
        <begin position="764"/>
        <end position="783"/>
    </location>
</feature>
<dbReference type="EMBL" id="CP121252">
    <property type="protein sequence ID" value="WFP17510.1"/>
    <property type="molecule type" value="Genomic_DNA"/>
</dbReference>
<keyword evidence="4 6" id="KW-0472">Membrane</keyword>
<gene>
    <name evidence="8" type="ORF">P8192_05220</name>
</gene>
<evidence type="ECO:0000256" key="1">
    <source>
        <dbReference type="ARBA" id="ARBA00004141"/>
    </source>
</evidence>
<organism evidence="8 9">
    <name type="scientific">Citricoccus muralis</name>
    <dbReference type="NCBI Taxonomy" id="169134"/>
    <lineage>
        <taxon>Bacteria</taxon>
        <taxon>Bacillati</taxon>
        <taxon>Actinomycetota</taxon>
        <taxon>Actinomycetes</taxon>
        <taxon>Micrococcales</taxon>
        <taxon>Micrococcaceae</taxon>
        <taxon>Citricoccus</taxon>
    </lineage>
</organism>
<comment type="subcellular location">
    <subcellularLocation>
        <location evidence="1">Membrane</location>
        <topology evidence="1">Multi-pass membrane protein</topology>
    </subcellularLocation>
</comment>
<keyword evidence="5" id="KW-0807">Transducer</keyword>
<accession>A0ABY8H8N4</accession>
<dbReference type="Gene3D" id="3.40.1710.10">
    <property type="entry name" value="abc type-2 transporter like domain"/>
    <property type="match status" value="1"/>
</dbReference>
<keyword evidence="2 6" id="KW-0812">Transmembrane</keyword>
<dbReference type="RefSeq" id="WP_278159077.1">
    <property type="nucleotide sequence ID" value="NZ_CP121252.1"/>
</dbReference>
<dbReference type="NCBIfam" id="TIGR03061">
    <property type="entry name" value="pip_yhgE_Nterm"/>
    <property type="match status" value="1"/>
</dbReference>
<dbReference type="PANTHER" id="PTHR43077">
    <property type="entry name" value="TRANSPORT PERMEASE YVFS-RELATED"/>
    <property type="match status" value="1"/>
</dbReference>
<dbReference type="Proteomes" id="UP001219037">
    <property type="component" value="Chromosome"/>
</dbReference>